<evidence type="ECO:0000313" key="1">
    <source>
        <dbReference type="EMBL" id="KKK63468.1"/>
    </source>
</evidence>
<proteinExistence type="predicted"/>
<feature type="non-terminal residue" evidence="1">
    <location>
        <position position="1"/>
    </location>
</feature>
<name>A0A0F8X3G4_9ZZZZ</name>
<organism evidence="1">
    <name type="scientific">marine sediment metagenome</name>
    <dbReference type="NCBI Taxonomy" id="412755"/>
    <lineage>
        <taxon>unclassified sequences</taxon>
        <taxon>metagenomes</taxon>
        <taxon>ecological metagenomes</taxon>
    </lineage>
</organism>
<accession>A0A0F8X3G4</accession>
<sequence>SVISAVFPHLKQLCLMPEIRLIIPSRSMSGLKLGD</sequence>
<dbReference type="EMBL" id="LAZR01061497">
    <property type="protein sequence ID" value="KKK63468.1"/>
    <property type="molecule type" value="Genomic_DNA"/>
</dbReference>
<comment type="caution">
    <text evidence="1">The sequence shown here is derived from an EMBL/GenBank/DDBJ whole genome shotgun (WGS) entry which is preliminary data.</text>
</comment>
<gene>
    <name evidence="1" type="ORF">LCGC14_2993950</name>
</gene>
<protein>
    <submittedName>
        <fullName evidence="1">Uncharacterized protein</fullName>
    </submittedName>
</protein>
<dbReference type="AlphaFoldDB" id="A0A0F8X3G4"/>
<reference evidence="1" key="1">
    <citation type="journal article" date="2015" name="Nature">
        <title>Complex archaea that bridge the gap between prokaryotes and eukaryotes.</title>
        <authorList>
            <person name="Spang A."/>
            <person name="Saw J.H."/>
            <person name="Jorgensen S.L."/>
            <person name="Zaremba-Niedzwiedzka K."/>
            <person name="Martijn J."/>
            <person name="Lind A.E."/>
            <person name="van Eijk R."/>
            <person name="Schleper C."/>
            <person name="Guy L."/>
            <person name="Ettema T.J."/>
        </authorList>
    </citation>
    <scope>NUCLEOTIDE SEQUENCE</scope>
</reference>